<comment type="caution">
    <text evidence="2">The sequence shown here is derived from an EMBL/GenBank/DDBJ whole genome shotgun (WGS) entry which is preliminary data.</text>
</comment>
<keyword evidence="1" id="KW-1133">Transmembrane helix</keyword>
<dbReference type="Gene3D" id="3.30.1910.10">
    <property type="entry name" value="so0334 like domain"/>
    <property type="match status" value="1"/>
</dbReference>
<accession>A0A9X3CU68</accession>
<dbReference type="Pfam" id="PF06526">
    <property type="entry name" value="DUF1107"/>
    <property type="match status" value="1"/>
</dbReference>
<keyword evidence="1" id="KW-0812">Transmembrane</keyword>
<dbReference type="AlphaFoldDB" id="A0A9X3CU68"/>
<reference evidence="2" key="1">
    <citation type="submission" date="2022-02" db="EMBL/GenBank/DDBJ databases">
        <title>Vibrio sp. nov, a new bacterium isolated from seawater.</title>
        <authorList>
            <person name="Yuan Y."/>
        </authorList>
    </citation>
    <scope>NUCLEOTIDE SEQUENCE</scope>
    <source>
        <strain evidence="2">ZSDZ65</strain>
    </source>
</reference>
<dbReference type="Proteomes" id="UP001155587">
    <property type="component" value="Unassembled WGS sequence"/>
</dbReference>
<dbReference type="EMBL" id="JAKRRY010000046">
    <property type="protein sequence ID" value="MCW8348789.1"/>
    <property type="molecule type" value="Genomic_DNA"/>
</dbReference>
<dbReference type="RefSeq" id="WP_265677392.1">
    <property type="nucleotide sequence ID" value="NZ_JAKRRY010000046.1"/>
</dbReference>
<dbReference type="InterPro" id="IPR009491">
    <property type="entry name" value="DUF1107"/>
</dbReference>
<proteinExistence type="predicted"/>
<evidence type="ECO:0000313" key="2">
    <source>
        <dbReference type="EMBL" id="MCW8348789.1"/>
    </source>
</evidence>
<name>A0A9X3CU68_9VIBR</name>
<evidence type="ECO:0000313" key="3">
    <source>
        <dbReference type="Proteomes" id="UP001155587"/>
    </source>
</evidence>
<sequence>MLRKFTVYRPKQIAKFVKTLFKGQFFIAGLGLFMFDNGKVLLPGMEDRRKLDAFKEINGEIAALAM</sequence>
<keyword evidence="3" id="KW-1185">Reference proteome</keyword>
<evidence type="ECO:0000256" key="1">
    <source>
        <dbReference type="SAM" id="Phobius"/>
    </source>
</evidence>
<protein>
    <submittedName>
        <fullName evidence="2">DUF1107 domain-containing protein</fullName>
    </submittedName>
</protein>
<feature type="transmembrane region" description="Helical" evidence="1">
    <location>
        <begin position="20"/>
        <end position="35"/>
    </location>
</feature>
<gene>
    <name evidence="2" type="ORF">MD535_22625</name>
</gene>
<keyword evidence="1" id="KW-0472">Membrane</keyword>
<organism evidence="2 3">
    <name type="scientific">Vibrio qingdaonensis</name>
    <dbReference type="NCBI Taxonomy" id="2829491"/>
    <lineage>
        <taxon>Bacteria</taxon>
        <taxon>Pseudomonadati</taxon>
        <taxon>Pseudomonadota</taxon>
        <taxon>Gammaproteobacteria</taxon>
        <taxon>Vibrionales</taxon>
        <taxon>Vibrionaceae</taxon>
        <taxon>Vibrio</taxon>
    </lineage>
</organism>